<feature type="region of interest" description="Disordered" evidence="7">
    <location>
        <begin position="1"/>
        <end position="46"/>
    </location>
</feature>
<sequence>MSSDPQSQTAYESSFDSPAPSPVFNNPADLGHDAFSGIASESEGDGARDGHAFYIRGLKFEDEVLFEPPLTKEENEIEERKTQMNHTFGFRPWPSSLHKRSLSDRSPAVQSLYAPVTRMRPVKPGRCVAVGNICWTVFFGWWVCLAYLMLALIMAITLVGLPYARLCVKLGWYYLWPFNKCLSKNSRSGELPVGINSAEDWSQATSGSSWGAVDYVRYILWIIFCVPVLIFVHAAAALGTFLLVVFIPMAKINQTAITHMFVKPLNLTVTVGGPEGRVVCCTTTATNMYFYKYAIWGMNVIMINMNIFCVIALVLGYASSAAWREANPIIVLAFCLLSVIPLSYAIGAAVASISAQTNFAIGAVLNATFGSIIEAILYVFTLIKGLNTMVQQALTGSILSMLLLLPGLSMIFGGFKYKEQYFNKKAQATSSTLLFIAIVGAYTPTIYSYLYSEWHYKCDLCQNGTNACTGCHYLYDNKLFTDPTFLHKTKYLMYACSIILPLAYFVGLLFTLKTHTYIYTQSEVKPGQKGAPDKKKSHKDKPATVAELTAENAHAAGLEQPLLPMDEASHRSPAASPPPPSATQQQTSPVPVGGEMIRRGASANLSGPELGFGESPQTRMEEFERLRNPQGTTYAPSHLRQEFTQPLDTAPEAVSRTPSPVKPTTPAAAELVPIQQPPAGPQPLVAATASQPEQPAAVRVGAAPKEGGNGHGKSEVVLPIWKCVVVLVAATTAFGLIAEALTGALEPALVSFGMPKSFAGLVIIGVVPNAALFVGAIQFALKDDITLSIEIGTSSAIQSTLIEMPLMVLISGLMNANAPAGTGVFTLVFPFFDVVAVMLCVLILNHVTQGPYVCLCVSVCVMLVCVMLCVLILNHVTQGPSGLVCLCVSVCVMLVCVMLCVLILNHVTQGPYALLYVMLVVRLCHVRPVLILNHLTQGPYALLYVMLVVRLCHVRPVLILNHVTQVHFTYTASLSTPNLFPPNFVTSAAVDIGNKMFNQVSFSASVRILNRAPIGPLMRDFVLLSVNLDQSSNASESELSAHELREIDQRSSSAHRKRATPSTSAKFKPPARSQRCREEPEPTPTPDISRLATLRSAKQAQTELAQTTPAQSRSSAAVLGQTDEACDGAPAPIALPKSAAAGGASSIGRSSSPLPRPPDRPGAHAPPLNYLSSEDPLPFGVLDSIDRALERHGLDPVASFPGAEQTKEHDTKVGQARQWLQKLCKQLGQADAEVTFEKSASCTMPGQWRYPGLIAEPGSSDGQILLGIRRCTAWPTAERPGTHTAQHAFSRAHVTLPYILPRKLFLVVPMSPVGFYSALGLFFRNGTPALVGHPIILHALYLDPQVQVLFETAFSLDKTSYLFGEETSTFWGVKFEIRAIWASDDEPCSLPLSPHSAAVAGGVSGWMFFSSKSSLSTFCCCGGRRVWVDVLQQQILVPAEKETIVLDNLANLAATLNFGPLRPEQGLLPHALLRQSANFPDGTEPPTGAASAPAATAAAAAACDSPFWQFVPSEGSQARSLYISQDGLWYAKLVTASVFYSAGSLLEGHVLSQWHLFGLPYRFLRIPNFGRTLWEAPPAEEELPRTARALVELVYELATSHKLCHNDFRSANLVWRTRTPSSITLRLIDFDRYAHWGFPLPPEVRSIRSCAEKPGRIACGAALALHQVVLTCIRFLSPPPPLPLDETDFLFEQESLRRVLPANLAEILVPLVPEGYEDIEPESAEVLLDRVLHPAAVPAPPVPPA</sequence>
<feature type="transmembrane region" description="Helical" evidence="8">
    <location>
        <begin position="433"/>
        <end position="450"/>
    </location>
</feature>
<dbReference type="Proteomes" id="UP001141327">
    <property type="component" value="Unassembled WGS sequence"/>
</dbReference>
<comment type="caution">
    <text evidence="11">The sequence shown here is derived from an EMBL/GenBank/DDBJ whole genome shotgun (WGS) entry which is preliminary data.</text>
</comment>
<dbReference type="PANTHER" id="PTHR31503">
    <property type="entry name" value="VACUOLAR CALCIUM ION TRANSPORTER"/>
    <property type="match status" value="1"/>
</dbReference>
<evidence type="ECO:0000256" key="7">
    <source>
        <dbReference type="SAM" id="MobiDB-lite"/>
    </source>
</evidence>
<dbReference type="SUPFAM" id="SSF56112">
    <property type="entry name" value="Protein kinase-like (PK-like)"/>
    <property type="match status" value="1"/>
</dbReference>
<keyword evidence="2" id="KW-0813">Transport</keyword>
<feature type="transmembrane region" description="Helical" evidence="8">
    <location>
        <begin position="218"/>
        <end position="247"/>
    </location>
</feature>
<keyword evidence="6 8" id="KW-0472">Membrane</keyword>
<accession>A0ABQ8U7P9</accession>
<feature type="transmembrane region" description="Helical" evidence="8">
    <location>
        <begin position="293"/>
        <end position="317"/>
    </location>
</feature>
<keyword evidence="4 8" id="KW-1133">Transmembrane helix</keyword>
<feature type="domain" description="Inner membrane component" evidence="10">
    <location>
        <begin position="130"/>
        <end position="180"/>
    </location>
</feature>
<dbReference type="InterPro" id="IPR011009">
    <property type="entry name" value="Kinase-like_dom_sf"/>
</dbReference>
<organism evidence="11 12">
    <name type="scientific">Paratrimastix pyriformis</name>
    <dbReference type="NCBI Taxonomy" id="342808"/>
    <lineage>
        <taxon>Eukaryota</taxon>
        <taxon>Metamonada</taxon>
        <taxon>Preaxostyla</taxon>
        <taxon>Paratrimastigidae</taxon>
        <taxon>Paratrimastix</taxon>
    </lineage>
</organism>
<evidence type="ECO:0000256" key="8">
    <source>
        <dbReference type="SAM" id="Phobius"/>
    </source>
</evidence>
<evidence type="ECO:0000259" key="9">
    <source>
        <dbReference type="Pfam" id="PF01699"/>
    </source>
</evidence>
<keyword evidence="12" id="KW-1185">Reference proteome</keyword>
<feature type="compositionally biased region" description="Basic and acidic residues" evidence="7">
    <location>
        <begin position="1039"/>
        <end position="1049"/>
    </location>
</feature>
<feature type="transmembrane region" description="Helical" evidence="8">
    <location>
        <begin position="389"/>
        <end position="412"/>
    </location>
</feature>
<evidence type="ECO:0000256" key="3">
    <source>
        <dbReference type="ARBA" id="ARBA00022692"/>
    </source>
</evidence>
<feature type="region of interest" description="Disordered" evidence="7">
    <location>
        <begin position="568"/>
        <end position="624"/>
    </location>
</feature>
<evidence type="ECO:0000256" key="4">
    <source>
        <dbReference type="ARBA" id="ARBA00022989"/>
    </source>
</evidence>
<evidence type="ECO:0000313" key="11">
    <source>
        <dbReference type="EMBL" id="KAJ4455364.1"/>
    </source>
</evidence>
<feature type="compositionally biased region" description="Polar residues" evidence="7">
    <location>
        <begin position="1096"/>
        <end position="1115"/>
    </location>
</feature>
<feature type="transmembrane region" description="Helical" evidence="8">
    <location>
        <begin position="128"/>
        <end position="156"/>
    </location>
</feature>
<dbReference type="InterPro" id="IPR005185">
    <property type="entry name" value="YccF"/>
</dbReference>
<dbReference type="PANTHER" id="PTHR31503:SF10">
    <property type="entry name" value="VNX1 PROTEIN"/>
    <property type="match status" value="1"/>
</dbReference>
<gene>
    <name evidence="11" type="ORF">PAPYR_9702</name>
</gene>
<keyword evidence="3 8" id="KW-0812">Transmembrane</keyword>
<feature type="region of interest" description="Disordered" evidence="7">
    <location>
        <begin position="1035"/>
        <end position="1171"/>
    </location>
</feature>
<evidence type="ECO:0000313" key="12">
    <source>
        <dbReference type="Proteomes" id="UP001141327"/>
    </source>
</evidence>
<evidence type="ECO:0000256" key="1">
    <source>
        <dbReference type="ARBA" id="ARBA00004127"/>
    </source>
</evidence>
<dbReference type="Gene3D" id="1.20.1420.30">
    <property type="entry name" value="NCX, central ion-binding region"/>
    <property type="match status" value="1"/>
</dbReference>
<feature type="transmembrane region" description="Helical" evidence="8">
    <location>
        <begin position="852"/>
        <end position="873"/>
    </location>
</feature>
<evidence type="ECO:0000259" key="10">
    <source>
        <dbReference type="Pfam" id="PF03733"/>
    </source>
</evidence>
<feature type="domain" description="Sodium/calcium exchanger membrane region" evidence="9">
    <location>
        <begin position="724"/>
        <end position="847"/>
    </location>
</feature>
<name>A0ABQ8U7P9_9EUKA</name>
<keyword evidence="5" id="KW-0406">Ion transport</keyword>
<proteinExistence type="predicted"/>
<protein>
    <submittedName>
        <fullName evidence="11">Cation/H+ exchanger protein 1</fullName>
    </submittedName>
</protein>
<reference evidence="11" key="1">
    <citation type="journal article" date="2022" name="bioRxiv">
        <title>Genomics of Preaxostyla Flagellates Illuminates Evolutionary Transitions and the Path Towards Mitochondrial Loss.</title>
        <authorList>
            <person name="Novak L.V.F."/>
            <person name="Treitli S.C."/>
            <person name="Pyrih J."/>
            <person name="Halakuc P."/>
            <person name="Pipaliya S.V."/>
            <person name="Vacek V."/>
            <person name="Brzon O."/>
            <person name="Soukal P."/>
            <person name="Eme L."/>
            <person name="Dacks J.B."/>
            <person name="Karnkowska A."/>
            <person name="Elias M."/>
            <person name="Hampl V."/>
        </authorList>
    </citation>
    <scope>NUCLEOTIDE SEQUENCE</scope>
    <source>
        <strain evidence="11">RCP-MX</strain>
    </source>
</reference>
<feature type="domain" description="Sodium/calcium exchanger membrane region" evidence="9">
    <location>
        <begin position="329"/>
        <end position="444"/>
    </location>
</feature>
<feature type="transmembrane region" description="Helical" evidence="8">
    <location>
        <begin position="913"/>
        <end position="935"/>
    </location>
</feature>
<feature type="transmembrane region" description="Helical" evidence="8">
    <location>
        <begin position="491"/>
        <end position="512"/>
    </location>
</feature>
<feature type="compositionally biased region" description="Low complexity" evidence="7">
    <location>
        <begin position="1134"/>
        <end position="1153"/>
    </location>
</feature>
<evidence type="ECO:0000256" key="2">
    <source>
        <dbReference type="ARBA" id="ARBA00022448"/>
    </source>
</evidence>
<feature type="transmembrane region" description="Helical" evidence="8">
    <location>
        <begin position="758"/>
        <end position="781"/>
    </location>
</feature>
<comment type="subcellular location">
    <subcellularLocation>
        <location evidence="1">Endomembrane system</location>
        <topology evidence="1">Multi-pass membrane protein</topology>
    </subcellularLocation>
</comment>
<feature type="region of interest" description="Disordered" evidence="7">
    <location>
        <begin position="524"/>
        <end position="543"/>
    </location>
</feature>
<dbReference type="InterPro" id="IPR004837">
    <property type="entry name" value="NaCa_Exmemb"/>
</dbReference>
<dbReference type="InterPro" id="IPR044880">
    <property type="entry name" value="NCX_ion-bd_dom_sf"/>
</dbReference>
<feature type="transmembrane region" description="Helical" evidence="8">
    <location>
        <begin position="879"/>
        <end position="904"/>
    </location>
</feature>
<dbReference type="EMBL" id="JAPMOS010000110">
    <property type="protein sequence ID" value="KAJ4455364.1"/>
    <property type="molecule type" value="Genomic_DNA"/>
</dbReference>
<dbReference type="Pfam" id="PF01699">
    <property type="entry name" value="Na_Ca_ex"/>
    <property type="match status" value="2"/>
</dbReference>
<feature type="transmembrane region" description="Helical" evidence="8">
    <location>
        <begin position="363"/>
        <end position="383"/>
    </location>
</feature>
<evidence type="ECO:0000256" key="5">
    <source>
        <dbReference type="ARBA" id="ARBA00023065"/>
    </source>
</evidence>
<evidence type="ECO:0000256" key="6">
    <source>
        <dbReference type="ARBA" id="ARBA00023136"/>
    </source>
</evidence>
<feature type="transmembrane region" description="Helical" evidence="8">
    <location>
        <begin position="824"/>
        <end position="845"/>
    </location>
</feature>
<feature type="transmembrane region" description="Helical" evidence="8">
    <location>
        <begin position="329"/>
        <end position="351"/>
    </location>
</feature>
<feature type="transmembrane region" description="Helical" evidence="8">
    <location>
        <begin position="720"/>
        <end position="738"/>
    </location>
</feature>
<feature type="compositionally biased region" description="Polar residues" evidence="7">
    <location>
        <begin position="1"/>
        <end position="16"/>
    </location>
</feature>
<dbReference type="InterPro" id="IPR004713">
    <property type="entry name" value="CaH_exchang"/>
</dbReference>
<dbReference type="Pfam" id="PF03733">
    <property type="entry name" value="YccF"/>
    <property type="match status" value="1"/>
</dbReference>